<dbReference type="GO" id="GO:0046872">
    <property type="term" value="F:metal ion binding"/>
    <property type="evidence" value="ECO:0007669"/>
    <property type="project" value="UniProtKB-KW"/>
</dbReference>
<dbReference type="PANTHER" id="PTHR31609">
    <property type="entry name" value="YDJC DEACETYLASE FAMILY MEMBER"/>
    <property type="match status" value="1"/>
</dbReference>
<dbReference type="SUPFAM" id="SSF88713">
    <property type="entry name" value="Glycoside hydrolase/deacetylase"/>
    <property type="match status" value="1"/>
</dbReference>
<accession>A0A3E2VV61</accession>
<dbReference type="RefSeq" id="WP_117443252.1">
    <property type="nucleotide sequence ID" value="NZ_JAJFEN010000020.1"/>
</dbReference>
<keyword evidence="3" id="KW-0378">Hydrolase</keyword>
<evidence type="ECO:0000256" key="5">
    <source>
        <dbReference type="ARBA" id="ARBA00023277"/>
    </source>
</evidence>
<protein>
    <submittedName>
        <fullName evidence="6">ChbG/HpnK family deacetylase</fullName>
    </submittedName>
</protein>
<dbReference type="EMBL" id="QVEV01000015">
    <property type="protein sequence ID" value="RGC15102.1"/>
    <property type="molecule type" value="Genomic_DNA"/>
</dbReference>
<comment type="cofactor">
    <cofactor evidence="1">
        <name>Mg(2+)</name>
        <dbReference type="ChEBI" id="CHEBI:18420"/>
    </cofactor>
</comment>
<sequence>MKLIIRADDFGFSEAVNYGVMKAFRGGLVKNIGLMSNMPYAQHAYDLIKGKDVALGLHVNLILGTPCAEAAQLSSLLDEQGQLLSSRLRRQEMKQGIDGFVYEDVFCETKAQIERFISICGKLPDYIDAHAVCTPVSKRAISDVADLYAIHVRGHCRDARWEEIQKDFTNEDFYRQKLPFVDFFQSYLEYSNRISLIVFHPGFLDYDVVSKSSLTVNRCLDAALLCDEEVKEFLGSHSLLSFKEL</sequence>
<evidence type="ECO:0000313" key="7">
    <source>
        <dbReference type="Proteomes" id="UP000260025"/>
    </source>
</evidence>
<evidence type="ECO:0000256" key="1">
    <source>
        <dbReference type="ARBA" id="ARBA00001946"/>
    </source>
</evidence>
<dbReference type="Proteomes" id="UP000260025">
    <property type="component" value="Unassembled WGS sequence"/>
</dbReference>
<dbReference type="GO" id="GO:0019213">
    <property type="term" value="F:deacetylase activity"/>
    <property type="evidence" value="ECO:0007669"/>
    <property type="project" value="TreeGrafter"/>
</dbReference>
<evidence type="ECO:0000256" key="2">
    <source>
        <dbReference type="ARBA" id="ARBA00022723"/>
    </source>
</evidence>
<dbReference type="GO" id="GO:0016787">
    <property type="term" value="F:hydrolase activity"/>
    <property type="evidence" value="ECO:0007669"/>
    <property type="project" value="UniProtKB-KW"/>
</dbReference>
<keyword evidence="4" id="KW-0460">Magnesium</keyword>
<dbReference type="InterPro" id="IPR006879">
    <property type="entry name" value="YdjC-like"/>
</dbReference>
<reference evidence="6 7" key="1">
    <citation type="submission" date="2018-08" db="EMBL/GenBank/DDBJ databases">
        <title>A genome reference for cultivated species of the human gut microbiota.</title>
        <authorList>
            <person name="Zou Y."/>
            <person name="Xue W."/>
            <person name="Luo G."/>
        </authorList>
    </citation>
    <scope>NUCLEOTIDE SEQUENCE [LARGE SCALE GENOMIC DNA]</scope>
    <source>
        <strain evidence="6 7">OF01-2LB</strain>
    </source>
</reference>
<dbReference type="GO" id="GO:0005975">
    <property type="term" value="P:carbohydrate metabolic process"/>
    <property type="evidence" value="ECO:0007669"/>
    <property type="project" value="InterPro"/>
</dbReference>
<gene>
    <name evidence="6" type="ORF">DXA38_11065</name>
</gene>
<evidence type="ECO:0000313" key="6">
    <source>
        <dbReference type="EMBL" id="RGC15102.1"/>
    </source>
</evidence>
<dbReference type="InterPro" id="IPR011330">
    <property type="entry name" value="Glyco_hydro/deAcase_b/a-brl"/>
</dbReference>
<name>A0A3E2VV61_CLOIN</name>
<evidence type="ECO:0000256" key="4">
    <source>
        <dbReference type="ARBA" id="ARBA00022842"/>
    </source>
</evidence>
<keyword evidence="2" id="KW-0479">Metal-binding</keyword>
<proteinExistence type="predicted"/>
<dbReference type="CDD" id="cd10805">
    <property type="entry name" value="YdjC_like_1"/>
    <property type="match status" value="1"/>
</dbReference>
<dbReference type="PANTHER" id="PTHR31609:SF1">
    <property type="entry name" value="CARBOHYDRATE DEACETYLASE"/>
    <property type="match status" value="1"/>
</dbReference>
<comment type="caution">
    <text evidence="6">The sequence shown here is derived from an EMBL/GenBank/DDBJ whole genome shotgun (WGS) entry which is preliminary data.</text>
</comment>
<dbReference type="Gene3D" id="3.20.20.370">
    <property type="entry name" value="Glycoside hydrolase/deacetylase"/>
    <property type="match status" value="1"/>
</dbReference>
<evidence type="ECO:0000256" key="3">
    <source>
        <dbReference type="ARBA" id="ARBA00022801"/>
    </source>
</evidence>
<dbReference type="Pfam" id="PF04794">
    <property type="entry name" value="YdjC"/>
    <property type="match status" value="1"/>
</dbReference>
<dbReference type="OrthoDB" id="9774177at2"/>
<dbReference type="AlphaFoldDB" id="A0A3E2VV61"/>
<organism evidence="6 7">
    <name type="scientific">Clostridium innocuum</name>
    <dbReference type="NCBI Taxonomy" id="1522"/>
    <lineage>
        <taxon>Bacteria</taxon>
        <taxon>Bacillati</taxon>
        <taxon>Bacillota</taxon>
        <taxon>Clostridia</taxon>
        <taxon>Eubacteriales</taxon>
        <taxon>Clostridiaceae</taxon>
        <taxon>Clostridium</taxon>
    </lineage>
</organism>
<keyword evidence="5" id="KW-0119">Carbohydrate metabolism</keyword>